<dbReference type="Gene3D" id="1.20.1560.10">
    <property type="entry name" value="ABC transporter type 1, transmembrane domain"/>
    <property type="match status" value="1"/>
</dbReference>
<keyword evidence="15" id="KW-1185">Reference proteome</keyword>
<feature type="transmembrane region" description="Helical" evidence="11">
    <location>
        <begin position="275"/>
        <end position="302"/>
    </location>
</feature>
<feature type="transmembrane region" description="Helical" evidence="11">
    <location>
        <begin position="126"/>
        <end position="144"/>
    </location>
</feature>
<dbReference type="Proteomes" id="UP000192359">
    <property type="component" value="Unassembled WGS sequence"/>
</dbReference>
<feature type="domain" description="ABC transporter" evidence="12">
    <location>
        <begin position="338"/>
        <end position="575"/>
    </location>
</feature>
<dbReference type="FunFam" id="3.40.50.300:FF:000221">
    <property type="entry name" value="Multidrug ABC transporter ATP-binding protein"/>
    <property type="match status" value="1"/>
</dbReference>
<feature type="domain" description="ABC transmembrane type-1" evidence="13">
    <location>
        <begin position="16"/>
        <end position="305"/>
    </location>
</feature>
<sequence>MKITRFIHRREWLLALVAVLSIVAQVYLDLKVPEYMENITLTISSPGSELKDVTSDGTLMLAAALASMVCAIITGYCTAIFGTTLARRMRAGVYNKTFGLSSAEVNQIGTDSLITRSTNDVTQVQMFVVMGLQMSIKAPIMAVWASSKIATQSLTWTIPTGIAVLATLLVLGVAMGLAIPRMMRMQKITDRLNRVTREHLTGLRVIRAYTTGDFHQERFEEVNTDLRNTTLFVNSTTAFIMPLLTAIMTGLSLSIYVLGAVLINGTANLTDRVTLFGQMVVFSTYALQVVTSFMMMTVIFVMGPRALVAWRRIREVLSTPATIVDGGVSAGAAPAGSLEFRNVSFRYPEADGDALHSISFTAAPGETVAIIGSTGSGKSTLVNLIPRFADVREGAVLVDGVDVRDWNQKDLRARLAYVPQKSVLFSGSVASNLALGEGLQAVTAEDVVAAAHAAAAAEFVGKKEDGYASVVAQNGKNFSGGQRQRLSMARAFARGGEIMIFDDSFSALDYKTERDIRSQLKKTAKGATIVVVAQRIGTVREADKILVLDKGRLVGSGTHEELLASNEVYQDIALSQLSEEELRS</sequence>
<comment type="caution">
    <text evidence="14">The sequence shown here is derived from an EMBL/GenBank/DDBJ whole genome shotgun (WGS) entry which is preliminary data.</text>
</comment>
<feature type="transmembrane region" description="Helical" evidence="11">
    <location>
        <begin position="12"/>
        <end position="28"/>
    </location>
</feature>
<evidence type="ECO:0000313" key="14">
    <source>
        <dbReference type="EMBL" id="ORC15713.1"/>
    </source>
</evidence>
<name>A0A1Y1RNE7_9MICC</name>
<dbReference type="InterPro" id="IPR003439">
    <property type="entry name" value="ABC_transporter-like_ATP-bd"/>
</dbReference>
<feature type="transmembrane region" description="Helical" evidence="11">
    <location>
        <begin position="156"/>
        <end position="179"/>
    </location>
</feature>
<evidence type="ECO:0000256" key="2">
    <source>
        <dbReference type="ARBA" id="ARBA00022448"/>
    </source>
</evidence>
<evidence type="ECO:0000256" key="11">
    <source>
        <dbReference type="SAM" id="Phobius"/>
    </source>
</evidence>
<evidence type="ECO:0000256" key="5">
    <source>
        <dbReference type="ARBA" id="ARBA00022692"/>
    </source>
</evidence>
<comment type="subcellular location">
    <subcellularLocation>
        <location evidence="1">Cell inner membrane</location>
        <topology evidence="1">Multi-pass membrane protein</topology>
    </subcellularLocation>
</comment>
<dbReference type="GO" id="GO:0140359">
    <property type="term" value="F:ABC-type transporter activity"/>
    <property type="evidence" value="ECO:0007669"/>
    <property type="project" value="InterPro"/>
</dbReference>
<dbReference type="EMBL" id="LXWF01000042">
    <property type="protein sequence ID" value="ORC15713.1"/>
    <property type="molecule type" value="Genomic_DNA"/>
</dbReference>
<evidence type="ECO:0000256" key="6">
    <source>
        <dbReference type="ARBA" id="ARBA00022741"/>
    </source>
</evidence>
<keyword evidence="4" id="KW-0997">Cell inner membrane</keyword>
<dbReference type="PROSITE" id="PS50929">
    <property type="entry name" value="ABC_TM1F"/>
    <property type="match status" value="1"/>
</dbReference>
<organism evidence="14 15">
    <name type="scientific">Rothia nasimurium</name>
    <dbReference type="NCBI Taxonomy" id="85336"/>
    <lineage>
        <taxon>Bacteria</taxon>
        <taxon>Bacillati</taxon>
        <taxon>Actinomycetota</taxon>
        <taxon>Actinomycetes</taxon>
        <taxon>Micrococcales</taxon>
        <taxon>Micrococcaceae</taxon>
        <taxon>Rothia</taxon>
    </lineage>
</organism>
<dbReference type="Gene3D" id="3.40.50.300">
    <property type="entry name" value="P-loop containing nucleotide triphosphate hydrolases"/>
    <property type="match status" value="1"/>
</dbReference>
<evidence type="ECO:0000259" key="13">
    <source>
        <dbReference type="PROSITE" id="PS50929"/>
    </source>
</evidence>
<dbReference type="RefSeq" id="WP_083092802.1">
    <property type="nucleotide sequence ID" value="NZ_LXWF01000042.1"/>
</dbReference>
<dbReference type="CDD" id="cd18548">
    <property type="entry name" value="ABC_6TM_Tm287_like"/>
    <property type="match status" value="1"/>
</dbReference>
<dbReference type="InterPro" id="IPR027417">
    <property type="entry name" value="P-loop_NTPase"/>
</dbReference>
<dbReference type="PANTHER" id="PTHR24221:SF276">
    <property type="entry name" value="ABC TRANSPORTER, ATP-BINDING_PERMEASE PROTEIN"/>
    <property type="match status" value="1"/>
</dbReference>
<evidence type="ECO:0000259" key="12">
    <source>
        <dbReference type="PROSITE" id="PS50893"/>
    </source>
</evidence>
<evidence type="ECO:0000256" key="9">
    <source>
        <dbReference type="ARBA" id="ARBA00023136"/>
    </source>
</evidence>
<accession>A0A1Y1RNE7</accession>
<dbReference type="InterPro" id="IPR011527">
    <property type="entry name" value="ABC1_TM_dom"/>
</dbReference>
<comment type="similarity">
    <text evidence="10">Belongs to the ABC transporter superfamily. Siderophore-Fe(3+) uptake transporter (SIUT) (TC 3.A.1.21) family.</text>
</comment>
<dbReference type="SUPFAM" id="SSF52540">
    <property type="entry name" value="P-loop containing nucleoside triphosphate hydrolases"/>
    <property type="match status" value="1"/>
</dbReference>
<evidence type="ECO:0000256" key="7">
    <source>
        <dbReference type="ARBA" id="ARBA00022840"/>
    </source>
</evidence>
<keyword evidence="5 11" id="KW-0812">Transmembrane</keyword>
<feature type="transmembrane region" description="Helical" evidence="11">
    <location>
        <begin position="59"/>
        <end position="81"/>
    </location>
</feature>
<dbReference type="InterPro" id="IPR039421">
    <property type="entry name" value="Type_1_exporter"/>
</dbReference>
<dbReference type="GO" id="GO:0016887">
    <property type="term" value="F:ATP hydrolysis activity"/>
    <property type="evidence" value="ECO:0007669"/>
    <property type="project" value="InterPro"/>
</dbReference>
<keyword evidence="9 11" id="KW-0472">Membrane</keyword>
<dbReference type="GO" id="GO:0005524">
    <property type="term" value="F:ATP binding"/>
    <property type="evidence" value="ECO:0007669"/>
    <property type="project" value="UniProtKB-KW"/>
</dbReference>
<reference evidence="14 15" key="1">
    <citation type="submission" date="2016-05" db="EMBL/GenBank/DDBJ databases">
        <title>Draft genome sequence of a porcine commensal Rothia nasimurium.</title>
        <authorList>
            <person name="Gaiser R.A."/>
            <person name="Van Baarlen P."/>
            <person name="Wells J.M."/>
        </authorList>
    </citation>
    <scope>NUCLEOTIDE SEQUENCE [LARGE SCALE GENOMIC DNA]</scope>
    <source>
        <strain evidence="14 15">PT-32</strain>
    </source>
</reference>
<evidence type="ECO:0000256" key="1">
    <source>
        <dbReference type="ARBA" id="ARBA00004429"/>
    </source>
</evidence>
<keyword evidence="3" id="KW-1003">Cell membrane</keyword>
<dbReference type="InterPro" id="IPR036640">
    <property type="entry name" value="ABC1_TM_sf"/>
</dbReference>
<evidence type="ECO:0000256" key="10">
    <source>
        <dbReference type="ARBA" id="ARBA00023455"/>
    </source>
</evidence>
<dbReference type="OrthoDB" id="9806127at2"/>
<evidence type="ECO:0000256" key="3">
    <source>
        <dbReference type="ARBA" id="ARBA00022475"/>
    </source>
</evidence>
<dbReference type="InterPro" id="IPR017871">
    <property type="entry name" value="ABC_transporter-like_CS"/>
</dbReference>
<evidence type="ECO:0000313" key="15">
    <source>
        <dbReference type="Proteomes" id="UP000192359"/>
    </source>
</evidence>
<dbReference type="SMART" id="SM00382">
    <property type="entry name" value="AAA"/>
    <property type="match status" value="1"/>
</dbReference>
<dbReference type="AlphaFoldDB" id="A0A1Y1RNE7"/>
<evidence type="ECO:0000256" key="4">
    <source>
        <dbReference type="ARBA" id="ARBA00022519"/>
    </source>
</evidence>
<keyword evidence="6" id="KW-0547">Nucleotide-binding</keyword>
<feature type="transmembrane region" description="Helical" evidence="11">
    <location>
        <begin position="239"/>
        <end position="263"/>
    </location>
</feature>
<dbReference type="PROSITE" id="PS00211">
    <property type="entry name" value="ABC_TRANSPORTER_1"/>
    <property type="match status" value="1"/>
</dbReference>
<evidence type="ECO:0000256" key="8">
    <source>
        <dbReference type="ARBA" id="ARBA00022989"/>
    </source>
</evidence>
<protein>
    <submittedName>
        <fullName evidence="14">Multidrug ABC transporter ATP-binding protein</fullName>
    </submittedName>
</protein>
<gene>
    <name evidence="14" type="ORF">A7979_05815</name>
</gene>
<dbReference type="InterPro" id="IPR003593">
    <property type="entry name" value="AAA+_ATPase"/>
</dbReference>
<dbReference type="PROSITE" id="PS50893">
    <property type="entry name" value="ABC_TRANSPORTER_2"/>
    <property type="match status" value="1"/>
</dbReference>
<dbReference type="Pfam" id="PF00005">
    <property type="entry name" value="ABC_tran"/>
    <property type="match status" value="1"/>
</dbReference>
<dbReference type="SUPFAM" id="SSF90123">
    <property type="entry name" value="ABC transporter transmembrane region"/>
    <property type="match status" value="1"/>
</dbReference>
<dbReference type="Pfam" id="PF00664">
    <property type="entry name" value="ABC_membrane"/>
    <property type="match status" value="1"/>
</dbReference>
<dbReference type="PANTHER" id="PTHR24221">
    <property type="entry name" value="ATP-BINDING CASSETTE SUB-FAMILY B"/>
    <property type="match status" value="1"/>
</dbReference>
<dbReference type="GO" id="GO:0005886">
    <property type="term" value="C:plasma membrane"/>
    <property type="evidence" value="ECO:0007669"/>
    <property type="project" value="UniProtKB-SubCell"/>
</dbReference>
<keyword evidence="2" id="KW-0813">Transport</keyword>
<keyword evidence="7 14" id="KW-0067">ATP-binding</keyword>
<proteinExistence type="inferred from homology"/>
<keyword evidence="8 11" id="KW-1133">Transmembrane helix</keyword>